<reference evidence="2 3" key="1">
    <citation type="journal article" date="2024" name="G3 (Bethesda)">
        <title>Genome assembly of Hibiscus sabdariffa L. provides insights into metabolisms of medicinal natural products.</title>
        <authorList>
            <person name="Kim T."/>
        </authorList>
    </citation>
    <scope>NUCLEOTIDE SEQUENCE [LARGE SCALE GENOMIC DNA]</scope>
    <source>
        <strain evidence="2">TK-2024</strain>
        <tissue evidence="2">Old leaves</tissue>
    </source>
</reference>
<comment type="caution">
    <text evidence="2">The sequence shown here is derived from an EMBL/GenBank/DDBJ whole genome shotgun (WGS) entry which is preliminary data.</text>
</comment>
<accession>A0ABR2PWS4</accession>
<gene>
    <name evidence="2" type="ORF">V6N11_048962</name>
</gene>
<keyword evidence="3" id="KW-1185">Reference proteome</keyword>
<sequence length="100" mass="11067">MEKGKKVSGNNRGPSRKERSGQLPTYNLRRALLFDFPKIPPLSLLFPPSGHLHCCALRQSLRLLLPSFVHVVHISNRARFSLAIDPFLATGNIHGVTAAN</sequence>
<proteinExistence type="predicted"/>
<feature type="region of interest" description="Disordered" evidence="1">
    <location>
        <begin position="1"/>
        <end position="24"/>
    </location>
</feature>
<dbReference type="EMBL" id="JBBPBN010000050">
    <property type="protein sequence ID" value="KAK8992900.1"/>
    <property type="molecule type" value="Genomic_DNA"/>
</dbReference>
<evidence type="ECO:0000256" key="1">
    <source>
        <dbReference type="SAM" id="MobiDB-lite"/>
    </source>
</evidence>
<name>A0ABR2PWS4_9ROSI</name>
<protein>
    <submittedName>
        <fullName evidence="2">Uncharacterized protein</fullName>
    </submittedName>
</protein>
<evidence type="ECO:0000313" key="2">
    <source>
        <dbReference type="EMBL" id="KAK8992900.1"/>
    </source>
</evidence>
<evidence type="ECO:0000313" key="3">
    <source>
        <dbReference type="Proteomes" id="UP001396334"/>
    </source>
</evidence>
<organism evidence="2 3">
    <name type="scientific">Hibiscus sabdariffa</name>
    <name type="common">roselle</name>
    <dbReference type="NCBI Taxonomy" id="183260"/>
    <lineage>
        <taxon>Eukaryota</taxon>
        <taxon>Viridiplantae</taxon>
        <taxon>Streptophyta</taxon>
        <taxon>Embryophyta</taxon>
        <taxon>Tracheophyta</taxon>
        <taxon>Spermatophyta</taxon>
        <taxon>Magnoliopsida</taxon>
        <taxon>eudicotyledons</taxon>
        <taxon>Gunneridae</taxon>
        <taxon>Pentapetalae</taxon>
        <taxon>rosids</taxon>
        <taxon>malvids</taxon>
        <taxon>Malvales</taxon>
        <taxon>Malvaceae</taxon>
        <taxon>Malvoideae</taxon>
        <taxon>Hibiscus</taxon>
    </lineage>
</organism>
<dbReference type="Proteomes" id="UP001396334">
    <property type="component" value="Unassembled WGS sequence"/>
</dbReference>